<accession>A0A816VRE2</accession>
<evidence type="ECO:0000313" key="5">
    <source>
        <dbReference type="Proteomes" id="UP000663866"/>
    </source>
</evidence>
<dbReference type="Proteomes" id="UP000663856">
    <property type="component" value="Unassembled WGS sequence"/>
</dbReference>
<sequence>MDAIIGFITELTGEKRGPSKHYRRFSVLTLDNESIARWVFSTMEIDQTSSDENELITFTQNDKQRQCKIFIIGDNNGTSPLLVYDELIDNLQISESYTFTQIKCKKIKNKIILTTTANSIVEKAANIVILDLNDMN</sequence>
<dbReference type="Gene3D" id="2.40.50.140">
    <property type="entry name" value="Nucleic acid-binding proteins"/>
    <property type="match status" value="1"/>
</dbReference>
<evidence type="ECO:0000313" key="2">
    <source>
        <dbReference type="EMBL" id="CAF2225234.1"/>
    </source>
</evidence>
<dbReference type="SUPFAM" id="SSF50249">
    <property type="entry name" value="Nucleic acid-binding proteins"/>
    <property type="match status" value="1"/>
</dbReference>
<dbReference type="Proteomes" id="UP000663842">
    <property type="component" value="Unassembled WGS sequence"/>
</dbReference>
<evidence type="ECO:0000313" key="3">
    <source>
        <dbReference type="EMBL" id="CAF4155830.1"/>
    </source>
</evidence>
<evidence type="ECO:0000313" key="1">
    <source>
        <dbReference type="EMBL" id="CAF2131003.1"/>
    </source>
</evidence>
<keyword evidence="5" id="KW-1185">Reference proteome</keyword>
<dbReference type="EMBL" id="CAJNRF010017208">
    <property type="protein sequence ID" value="CAF2225234.1"/>
    <property type="molecule type" value="Genomic_DNA"/>
</dbReference>
<protein>
    <submittedName>
        <fullName evidence="1">Uncharacterized protein</fullName>
    </submittedName>
</protein>
<comment type="caution">
    <text evidence="1">The sequence shown here is derived from an EMBL/GenBank/DDBJ whole genome shotgun (WGS) entry which is preliminary data.</text>
</comment>
<evidence type="ECO:0000313" key="4">
    <source>
        <dbReference type="EMBL" id="CAF4159065.1"/>
    </source>
</evidence>
<dbReference type="InterPro" id="IPR012340">
    <property type="entry name" value="NA-bd_OB-fold"/>
</dbReference>
<gene>
    <name evidence="4" type="ORF">OVN521_LOCUS24029</name>
    <name evidence="3" type="ORF">UXM345_LOCUS25396</name>
    <name evidence="2" type="ORF">WKI299_LOCUS35727</name>
    <name evidence="1" type="ORF">XDN619_LOCUS24707</name>
</gene>
<organism evidence="1 6">
    <name type="scientific">Rotaria magnacalcarata</name>
    <dbReference type="NCBI Taxonomy" id="392030"/>
    <lineage>
        <taxon>Eukaryota</taxon>
        <taxon>Metazoa</taxon>
        <taxon>Spiralia</taxon>
        <taxon>Gnathifera</taxon>
        <taxon>Rotifera</taxon>
        <taxon>Eurotatoria</taxon>
        <taxon>Bdelloidea</taxon>
        <taxon>Philodinida</taxon>
        <taxon>Philodinidae</taxon>
        <taxon>Rotaria</taxon>
    </lineage>
</organism>
<dbReference type="EMBL" id="CAJOBF010004873">
    <property type="protein sequence ID" value="CAF4155830.1"/>
    <property type="molecule type" value="Genomic_DNA"/>
</dbReference>
<dbReference type="EMBL" id="CAJNRG010011309">
    <property type="protein sequence ID" value="CAF2131003.1"/>
    <property type="molecule type" value="Genomic_DNA"/>
</dbReference>
<reference evidence="1" key="1">
    <citation type="submission" date="2021-02" db="EMBL/GenBank/DDBJ databases">
        <authorList>
            <person name="Nowell W R."/>
        </authorList>
    </citation>
    <scope>NUCLEOTIDE SEQUENCE</scope>
</reference>
<dbReference type="Proteomes" id="UP000663887">
    <property type="component" value="Unassembled WGS sequence"/>
</dbReference>
<proteinExistence type="predicted"/>
<dbReference type="EMBL" id="CAJOBG010005604">
    <property type="protein sequence ID" value="CAF4159065.1"/>
    <property type="molecule type" value="Genomic_DNA"/>
</dbReference>
<dbReference type="AlphaFoldDB" id="A0A816VRE2"/>
<evidence type="ECO:0000313" key="6">
    <source>
        <dbReference type="Proteomes" id="UP000663887"/>
    </source>
</evidence>
<name>A0A816VRE2_9BILA</name>
<dbReference type="Proteomes" id="UP000663866">
    <property type="component" value="Unassembled WGS sequence"/>
</dbReference>